<protein>
    <submittedName>
        <fullName evidence="5">Tetratricopeptide repeat protein</fullName>
    </submittedName>
</protein>
<dbReference type="Pfam" id="PF13424">
    <property type="entry name" value="TPR_12"/>
    <property type="match status" value="4"/>
</dbReference>
<dbReference type="Pfam" id="PF25000">
    <property type="entry name" value="DUF7779"/>
    <property type="match status" value="1"/>
</dbReference>
<keyword evidence="1" id="KW-0677">Repeat</keyword>
<dbReference type="InterPro" id="IPR019734">
    <property type="entry name" value="TPR_rpt"/>
</dbReference>
<dbReference type="SUPFAM" id="SSF48452">
    <property type="entry name" value="TPR-like"/>
    <property type="match status" value="3"/>
</dbReference>
<dbReference type="AlphaFoldDB" id="A0A5Q0H178"/>
<evidence type="ECO:0000256" key="3">
    <source>
        <dbReference type="SAM" id="MobiDB-lite"/>
    </source>
</evidence>
<dbReference type="KEGG" id="ssyi:EKG83_23295"/>
<keyword evidence="2" id="KW-0802">TPR repeat</keyword>
<dbReference type="PANTHER" id="PTHR45641:SF19">
    <property type="entry name" value="NEPHROCYSTIN-3"/>
    <property type="match status" value="1"/>
</dbReference>
<dbReference type="NCBIfam" id="NF040586">
    <property type="entry name" value="FxSxx_TPR"/>
    <property type="match status" value="1"/>
</dbReference>
<dbReference type="InterPro" id="IPR027417">
    <property type="entry name" value="P-loop_NTPase"/>
</dbReference>
<keyword evidence="6" id="KW-1185">Reference proteome</keyword>
<name>A0A5Q0H178_SACSY</name>
<dbReference type="SMART" id="SM00028">
    <property type="entry name" value="TPR"/>
    <property type="match status" value="7"/>
</dbReference>
<accession>A0A5Q0H178</accession>
<dbReference type="InterPro" id="IPR056681">
    <property type="entry name" value="DUF7779"/>
</dbReference>
<organism evidence="5 6">
    <name type="scientific">Saccharothrix syringae</name>
    <name type="common">Nocardiopsis syringae</name>
    <dbReference type="NCBI Taxonomy" id="103733"/>
    <lineage>
        <taxon>Bacteria</taxon>
        <taxon>Bacillati</taxon>
        <taxon>Actinomycetota</taxon>
        <taxon>Actinomycetes</taxon>
        <taxon>Pseudonocardiales</taxon>
        <taxon>Pseudonocardiaceae</taxon>
        <taxon>Saccharothrix</taxon>
    </lineage>
</organism>
<feature type="domain" description="DUF7779" evidence="4">
    <location>
        <begin position="296"/>
        <end position="378"/>
    </location>
</feature>
<reference evidence="6" key="1">
    <citation type="journal article" date="2021" name="Curr. Microbiol.">
        <title>Complete genome of nocamycin-producing strain Saccharothrix syringae NRRL B-16468 reveals the biosynthetic potential for secondary metabolites.</title>
        <authorList>
            <person name="Mo X."/>
            <person name="Yang S."/>
        </authorList>
    </citation>
    <scope>NUCLEOTIDE SEQUENCE [LARGE SCALE GENOMIC DNA]</scope>
    <source>
        <strain evidence="6">ATCC 51364 / DSM 43886 / JCM 6844 / KCTC 9398 / NBRC 14523 / NRRL B-16468 / INA 2240</strain>
    </source>
</reference>
<evidence type="ECO:0000256" key="2">
    <source>
        <dbReference type="ARBA" id="ARBA00022803"/>
    </source>
</evidence>
<dbReference type="Pfam" id="PF13374">
    <property type="entry name" value="TPR_10"/>
    <property type="match status" value="1"/>
</dbReference>
<dbReference type="SUPFAM" id="SSF52540">
    <property type="entry name" value="P-loop containing nucleoside triphosphate hydrolases"/>
    <property type="match status" value="1"/>
</dbReference>
<dbReference type="Gene3D" id="3.40.50.300">
    <property type="entry name" value="P-loop containing nucleotide triphosphate hydrolases"/>
    <property type="match status" value="1"/>
</dbReference>
<evidence type="ECO:0000256" key="1">
    <source>
        <dbReference type="ARBA" id="ARBA00022737"/>
    </source>
</evidence>
<dbReference type="OrthoDB" id="3885120at2"/>
<dbReference type="EMBL" id="CP034550">
    <property type="protein sequence ID" value="QFZ19958.1"/>
    <property type="molecule type" value="Genomic_DNA"/>
</dbReference>
<dbReference type="Gene3D" id="1.25.40.10">
    <property type="entry name" value="Tetratricopeptide repeat domain"/>
    <property type="match status" value="3"/>
</dbReference>
<dbReference type="RefSeq" id="WP_033429402.1">
    <property type="nucleotide sequence ID" value="NZ_CP034550.1"/>
</dbReference>
<sequence length="835" mass="88642">MGPARIRLVAFEVALAFAAGLVVEAAGDALPSWLDDPRGAWSVLLALLVVTVWATVRRDRSATPNPPVWKVELRNPNFTGRRGERQRLARLLGDRRDVVVCTVRGMAGIGKTQLAVEFCHRRANRYAAVWWLSAEDPALIPGQLVALGRALGLALPAGAEEAVSVVLAHLRVRRGWLLVFDNAETVAGVRPYIPTGPGHVLLTTRRAGFEAIGSVLVLDTFQRADSVALLRRRVPAVTPGQAAELAGLLGDLPLALEQAAAYLTQTGLPVPEYLALLRRRPGAVRGRVWELPLSRIERDHPASARLLAICAHLAPDPIPLDLFTADTGLLPPPLRAAAEDPDGGFGDAVGVLVDYSLAQRSGDHLVVHRMIQLAARATPGPEVGALLEAALRDLPPGAPATWPRWRQLLPHVLAGVAAADPRTASRLLDQAGTYLLRTGQLADAEVLLRRALRAGEEVHGPDRPELARLLNNLGNAVSESGRPAEARPLLERALAIGEAALGLHHPEVAVPLNNLGLVLRDLGRPDEALPLHERALAVTEARYGSGHPLVAARLNALGLVLGDLGRGREAIALHERALAVTEAGHGIDHPDVAVALSTLGLAMRDIGRLDDARCLLARALAASEAAHGADHPEVATALSNLGLVLRDLGPSPDSRTLREARPLLERALAITEAAYGPGHPKTAVRLNDLGLLLRSLGQPKEALPLHSRALAITEAVYGSGHPRVAVRLTSLAGALRDLGRPRAALPLLERALDISRACHGPDHPEVAARLNNLGLALSLLDRADEARPLFERAREIRESRVRAAPGLPLIDPAPRAGGGAGAAPRLLPVQDVTTG</sequence>
<dbReference type="InterPro" id="IPR011990">
    <property type="entry name" value="TPR-like_helical_dom_sf"/>
</dbReference>
<feature type="region of interest" description="Disordered" evidence="3">
    <location>
        <begin position="813"/>
        <end position="835"/>
    </location>
</feature>
<evidence type="ECO:0000259" key="4">
    <source>
        <dbReference type="Pfam" id="PF25000"/>
    </source>
</evidence>
<dbReference type="Proteomes" id="UP000325787">
    <property type="component" value="Chromosome"/>
</dbReference>
<gene>
    <name evidence="5" type="ORF">EKG83_23295</name>
</gene>
<dbReference type="PANTHER" id="PTHR45641">
    <property type="entry name" value="TETRATRICOPEPTIDE REPEAT PROTEIN (AFU_ORTHOLOGUE AFUA_6G03870)"/>
    <property type="match status" value="1"/>
</dbReference>
<proteinExistence type="predicted"/>
<evidence type="ECO:0000313" key="5">
    <source>
        <dbReference type="EMBL" id="QFZ19958.1"/>
    </source>
</evidence>
<evidence type="ECO:0000313" key="6">
    <source>
        <dbReference type="Proteomes" id="UP000325787"/>
    </source>
</evidence>